<dbReference type="PANTHER" id="PTHR38011:SF2">
    <property type="entry name" value="BIFUNCTIONAL DEAMINASE-REDUCTASE DOMAIN PROTEIN"/>
    <property type="match status" value="1"/>
</dbReference>
<dbReference type="Pfam" id="PF01872">
    <property type="entry name" value="RibD_C"/>
    <property type="match status" value="1"/>
</dbReference>
<dbReference type="InterPro" id="IPR050765">
    <property type="entry name" value="Riboflavin_Biosynth_HTPR"/>
</dbReference>
<evidence type="ECO:0000259" key="1">
    <source>
        <dbReference type="Pfam" id="PF01872"/>
    </source>
</evidence>
<keyword evidence="3" id="KW-1185">Reference proteome</keyword>
<protein>
    <submittedName>
        <fullName evidence="2">Dihydrofolate reductase</fullName>
    </submittedName>
</protein>
<reference evidence="2 3" key="1">
    <citation type="submission" date="2020-08" db="EMBL/GenBank/DDBJ databases">
        <title>Sequencing the genomes of 1000 actinobacteria strains.</title>
        <authorList>
            <person name="Klenk H.-P."/>
        </authorList>
    </citation>
    <scope>NUCLEOTIDE SEQUENCE [LARGE SCALE GENOMIC DNA]</scope>
    <source>
        <strain evidence="2 3">DSM 44551</strain>
    </source>
</reference>
<proteinExistence type="predicted"/>
<sequence>MKLTVHTFVSLDGVMQGPGGPDEDASGGFEHGGWLVPHIDDDFGRIVDGWFDRVGEFLLGRSTYDMMRVHWSQVTDPEDKVAAALNGLSKHVVSTTLTEPAWQNTAAVISSGVPGAVAALKERPGGELQVHGSCRLLHTLHDAGLIDEYRLLVCPVVLGSGKRLFAEGAAASGYTLVHSETTGAGMVYQVLRPSAAFGTGDIEVEDGREKLLLPE</sequence>
<dbReference type="PANTHER" id="PTHR38011">
    <property type="entry name" value="DIHYDROFOLATE REDUCTASE FAMILY PROTEIN (AFU_ORTHOLOGUE AFUA_8G06820)"/>
    <property type="match status" value="1"/>
</dbReference>
<dbReference type="Gene3D" id="3.40.430.10">
    <property type="entry name" value="Dihydrofolate Reductase, subunit A"/>
    <property type="match status" value="1"/>
</dbReference>
<evidence type="ECO:0000313" key="2">
    <source>
        <dbReference type="EMBL" id="MBB5431407.1"/>
    </source>
</evidence>
<feature type="domain" description="Bacterial bifunctional deaminase-reductase C-terminal" evidence="1">
    <location>
        <begin position="2"/>
        <end position="188"/>
    </location>
</feature>
<organism evidence="2 3">
    <name type="scientific">Nocardiopsis composta</name>
    <dbReference type="NCBI Taxonomy" id="157465"/>
    <lineage>
        <taxon>Bacteria</taxon>
        <taxon>Bacillati</taxon>
        <taxon>Actinomycetota</taxon>
        <taxon>Actinomycetes</taxon>
        <taxon>Streptosporangiales</taxon>
        <taxon>Nocardiopsidaceae</taxon>
        <taxon>Nocardiopsis</taxon>
    </lineage>
</organism>
<dbReference type="GO" id="GO:0008703">
    <property type="term" value="F:5-amino-6-(5-phosphoribosylamino)uracil reductase activity"/>
    <property type="evidence" value="ECO:0007669"/>
    <property type="project" value="InterPro"/>
</dbReference>
<gene>
    <name evidence="2" type="ORF">HDA36_001491</name>
</gene>
<dbReference type="Proteomes" id="UP000572635">
    <property type="component" value="Unassembled WGS sequence"/>
</dbReference>
<dbReference type="InterPro" id="IPR002734">
    <property type="entry name" value="RibDG_C"/>
</dbReference>
<dbReference type="RefSeq" id="WP_184391056.1">
    <property type="nucleotide sequence ID" value="NZ_BAAAJD010000164.1"/>
</dbReference>
<dbReference type="SUPFAM" id="SSF53597">
    <property type="entry name" value="Dihydrofolate reductase-like"/>
    <property type="match status" value="1"/>
</dbReference>
<accession>A0A7W8QJ26</accession>
<name>A0A7W8QJ26_9ACTN</name>
<dbReference type="InterPro" id="IPR024072">
    <property type="entry name" value="DHFR-like_dom_sf"/>
</dbReference>
<dbReference type="EMBL" id="JACHDB010000001">
    <property type="protein sequence ID" value="MBB5431407.1"/>
    <property type="molecule type" value="Genomic_DNA"/>
</dbReference>
<evidence type="ECO:0000313" key="3">
    <source>
        <dbReference type="Proteomes" id="UP000572635"/>
    </source>
</evidence>
<comment type="caution">
    <text evidence="2">The sequence shown here is derived from an EMBL/GenBank/DDBJ whole genome shotgun (WGS) entry which is preliminary data.</text>
</comment>
<dbReference type="AlphaFoldDB" id="A0A7W8QJ26"/>
<dbReference type="GO" id="GO:0009231">
    <property type="term" value="P:riboflavin biosynthetic process"/>
    <property type="evidence" value="ECO:0007669"/>
    <property type="project" value="InterPro"/>
</dbReference>